<feature type="compositionally biased region" description="Low complexity" evidence="4">
    <location>
        <begin position="390"/>
        <end position="401"/>
    </location>
</feature>
<accession>A0A7Y7U731</accession>
<evidence type="ECO:0000256" key="3">
    <source>
        <dbReference type="RuleBase" id="RU000363"/>
    </source>
</evidence>
<reference evidence="6 7" key="1">
    <citation type="submission" date="2020-05" db="EMBL/GenBank/DDBJ databases">
        <title>Hymenobacter terrestris sp. nov. and Hymenobacter lapidiphilus sp. nov., isolated from regoliths in Antarctica.</title>
        <authorList>
            <person name="Sedlacek I."/>
            <person name="Pantucek R."/>
            <person name="Zeman M."/>
            <person name="Holochova P."/>
            <person name="Kralova S."/>
            <person name="Stankova E."/>
            <person name="Sedo O."/>
            <person name="Micenkova L."/>
            <person name="Svec P."/>
            <person name="Gupta V."/>
            <person name="Sood U."/>
            <person name="Korpole U.S."/>
            <person name="Lal R."/>
        </authorList>
    </citation>
    <scope>NUCLEOTIDE SEQUENCE [LARGE SCALE GENOMIC DNA]</scope>
    <source>
        <strain evidence="6 7">P5342</strain>
    </source>
</reference>
<name>A0A7Y7U731_9BACT</name>
<dbReference type="EMBL" id="JABKAU010000051">
    <property type="protein sequence ID" value="NVO33148.1"/>
    <property type="molecule type" value="Genomic_DNA"/>
</dbReference>
<dbReference type="InterPro" id="IPR002347">
    <property type="entry name" value="SDR_fam"/>
</dbReference>
<dbReference type="Proteomes" id="UP000565521">
    <property type="component" value="Unassembled WGS sequence"/>
</dbReference>
<dbReference type="Gene3D" id="3.40.50.720">
    <property type="entry name" value="NAD(P)-binding Rossmann-like Domain"/>
    <property type="match status" value="1"/>
</dbReference>
<comment type="similarity">
    <text evidence="1 3">Belongs to the short-chain dehydrogenases/reductases (SDR) family.</text>
</comment>
<dbReference type="InterPro" id="IPR057326">
    <property type="entry name" value="KR_dom"/>
</dbReference>
<sequence>MKTKLKKLSEQTIVITGASSGIGLVTARQAAKAGARLVLAARSEDALRQLTEELSEQGCEVIYVVADVSKQADVKRISSEARQKFGSFDTWVNNAGVSMYGKVVNESIDDMRQLFETNFWGVVYGSLEATEHLRHRGGALINVGSVLSDVTAILQTMYSASKHAVKGFTDGLRTELEMEDAPISVTLIQPAAIDTPYPLNAKNYLDKVPQHAPPAYAPETVADAILSSATSPQRNILVGGAGKLFKGMEEWTPALLDKFMETAFAPMSQSDKADRRNRPSGLYEGAGQLQERGNYPGRTREISTYTKAKLNPTATAAIVAGTGLAVAAIINAFSKNDGNGKTPDKASEGPGRKQDNKATPTSDKSTDQASAQNSDNVEDTGKGANGANGAGRAPRAGSAEATPGDVRGPVADKSKQGKQSGSKN</sequence>
<dbReference type="PRINTS" id="PR00080">
    <property type="entry name" value="SDRFAMILY"/>
</dbReference>
<feature type="compositionally biased region" description="Basic and acidic residues" evidence="4">
    <location>
        <begin position="342"/>
        <end position="356"/>
    </location>
</feature>
<dbReference type="InterPro" id="IPR036291">
    <property type="entry name" value="NAD(P)-bd_dom_sf"/>
</dbReference>
<evidence type="ECO:0000259" key="5">
    <source>
        <dbReference type="SMART" id="SM00822"/>
    </source>
</evidence>
<dbReference type="Pfam" id="PF00106">
    <property type="entry name" value="adh_short"/>
    <property type="match status" value="1"/>
</dbReference>
<dbReference type="NCBIfam" id="NF005495">
    <property type="entry name" value="PRK07109.1"/>
    <property type="match status" value="1"/>
</dbReference>
<dbReference type="PANTHER" id="PTHR44196">
    <property type="entry name" value="DEHYDROGENASE/REDUCTASE SDR FAMILY MEMBER 7B"/>
    <property type="match status" value="1"/>
</dbReference>
<gene>
    <name evidence="6" type="ORF">HW554_18225</name>
</gene>
<feature type="compositionally biased region" description="Polar residues" evidence="4">
    <location>
        <begin position="357"/>
        <end position="375"/>
    </location>
</feature>
<evidence type="ECO:0000256" key="1">
    <source>
        <dbReference type="ARBA" id="ARBA00006484"/>
    </source>
</evidence>
<dbReference type="InterPro" id="IPR020904">
    <property type="entry name" value="Sc_DH/Rdtase_CS"/>
</dbReference>
<dbReference type="PROSITE" id="PS00061">
    <property type="entry name" value="ADH_SHORT"/>
    <property type="match status" value="1"/>
</dbReference>
<evidence type="ECO:0000313" key="6">
    <source>
        <dbReference type="EMBL" id="NVO33148.1"/>
    </source>
</evidence>
<dbReference type="AlphaFoldDB" id="A0A7Y7U731"/>
<dbReference type="PRINTS" id="PR00081">
    <property type="entry name" value="GDHRDH"/>
</dbReference>
<evidence type="ECO:0000313" key="7">
    <source>
        <dbReference type="Proteomes" id="UP000565521"/>
    </source>
</evidence>
<dbReference type="RefSeq" id="WP_176909983.1">
    <property type="nucleotide sequence ID" value="NZ_JABKAU010000051.1"/>
</dbReference>
<dbReference type="GO" id="GO:0016020">
    <property type="term" value="C:membrane"/>
    <property type="evidence" value="ECO:0007669"/>
    <property type="project" value="TreeGrafter"/>
</dbReference>
<protein>
    <submittedName>
        <fullName evidence="6">SDR family oxidoreductase</fullName>
    </submittedName>
</protein>
<feature type="region of interest" description="Disordered" evidence="4">
    <location>
        <begin position="334"/>
        <end position="424"/>
    </location>
</feature>
<proteinExistence type="inferred from homology"/>
<dbReference type="CDD" id="cd05360">
    <property type="entry name" value="SDR_c3"/>
    <property type="match status" value="1"/>
</dbReference>
<keyword evidence="2" id="KW-0560">Oxidoreductase</keyword>
<dbReference type="PANTHER" id="PTHR44196:SF1">
    <property type="entry name" value="DEHYDROGENASE_REDUCTASE SDR FAMILY MEMBER 7B"/>
    <property type="match status" value="1"/>
</dbReference>
<comment type="caution">
    <text evidence="6">The sequence shown here is derived from an EMBL/GenBank/DDBJ whole genome shotgun (WGS) entry which is preliminary data.</text>
</comment>
<keyword evidence="7" id="KW-1185">Reference proteome</keyword>
<feature type="region of interest" description="Disordered" evidence="4">
    <location>
        <begin position="267"/>
        <end position="298"/>
    </location>
</feature>
<dbReference type="GO" id="GO:0016491">
    <property type="term" value="F:oxidoreductase activity"/>
    <property type="evidence" value="ECO:0007669"/>
    <property type="project" value="UniProtKB-KW"/>
</dbReference>
<evidence type="ECO:0000256" key="4">
    <source>
        <dbReference type="SAM" id="MobiDB-lite"/>
    </source>
</evidence>
<evidence type="ECO:0000256" key="2">
    <source>
        <dbReference type="ARBA" id="ARBA00023002"/>
    </source>
</evidence>
<feature type="domain" description="Ketoreductase" evidence="5">
    <location>
        <begin position="11"/>
        <end position="196"/>
    </location>
</feature>
<organism evidence="6 7">
    <name type="scientific">Hymenobacter lapidiphilus</name>
    <dbReference type="NCBI Taxonomy" id="2608003"/>
    <lineage>
        <taxon>Bacteria</taxon>
        <taxon>Pseudomonadati</taxon>
        <taxon>Bacteroidota</taxon>
        <taxon>Cytophagia</taxon>
        <taxon>Cytophagales</taxon>
        <taxon>Hymenobacteraceae</taxon>
        <taxon>Hymenobacter</taxon>
    </lineage>
</organism>
<dbReference type="SMART" id="SM00822">
    <property type="entry name" value="PKS_KR"/>
    <property type="match status" value="1"/>
</dbReference>
<dbReference type="SUPFAM" id="SSF51735">
    <property type="entry name" value="NAD(P)-binding Rossmann-fold domains"/>
    <property type="match status" value="1"/>
</dbReference>